<evidence type="ECO:0000313" key="3">
    <source>
        <dbReference type="EMBL" id="MBB5685879.1"/>
    </source>
</evidence>
<dbReference type="GO" id="GO:0016616">
    <property type="term" value="F:oxidoreductase activity, acting on the CH-OH group of donors, NAD or NADP as acceptor"/>
    <property type="evidence" value="ECO:0007669"/>
    <property type="project" value="TreeGrafter"/>
</dbReference>
<dbReference type="PROSITE" id="PS00061">
    <property type="entry name" value="ADH_SHORT"/>
    <property type="match status" value="1"/>
</dbReference>
<evidence type="ECO:0000313" key="4">
    <source>
        <dbReference type="Proteomes" id="UP000549617"/>
    </source>
</evidence>
<dbReference type="InterPro" id="IPR002347">
    <property type="entry name" value="SDR_fam"/>
</dbReference>
<dbReference type="PANTHER" id="PTHR42760">
    <property type="entry name" value="SHORT-CHAIN DEHYDROGENASES/REDUCTASES FAMILY MEMBER"/>
    <property type="match status" value="1"/>
</dbReference>
<dbReference type="SUPFAM" id="SSF51735">
    <property type="entry name" value="NAD(P)-binding Rossmann-fold domains"/>
    <property type="match status" value="1"/>
</dbReference>
<dbReference type="Proteomes" id="UP000549617">
    <property type="component" value="Unassembled WGS sequence"/>
</dbReference>
<dbReference type="Pfam" id="PF13561">
    <property type="entry name" value="adh_short_C2"/>
    <property type="match status" value="1"/>
</dbReference>
<comment type="similarity">
    <text evidence="1">Belongs to the short-chain dehydrogenases/reductases (SDR) family.</text>
</comment>
<reference evidence="3 4" key="1">
    <citation type="submission" date="2020-08" db="EMBL/GenBank/DDBJ databases">
        <title>Genomic Encyclopedia of Type Strains, Phase IV (KMG-IV): sequencing the most valuable type-strain genomes for metagenomic binning, comparative biology and taxonomic classification.</title>
        <authorList>
            <person name="Goeker M."/>
        </authorList>
    </citation>
    <scope>NUCLEOTIDE SEQUENCE [LARGE SCALE GENOMIC DNA]</scope>
    <source>
        <strain evidence="3 4">DSM 25079</strain>
    </source>
</reference>
<protein>
    <submittedName>
        <fullName evidence="3">NAD(P)-dependent dehydrogenase (Short-subunit alcohol dehydrogenase family)</fullName>
    </submittedName>
</protein>
<proteinExistence type="inferred from homology"/>
<organism evidence="3 4">
    <name type="scientific">Sphingobium boeckii</name>
    <dbReference type="NCBI Taxonomy" id="1082345"/>
    <lineage>
        <taxon>Bacteria</taxon>
        <taxon>Pseudomonadati</taxon>
        <taxon>Pseudomonadota</taxon>
        <taxon>Alphaproteobacteria</taxon>
        <taxon>Sphingomonadales</taxon>
        <taxon>Sphingomonadaceae</taxon>
        <taxon>Sphingobium</taxon>
    </lineage>
</organism>
<dbReference type="GO" id="GO:0030497">
    <property type="term" value="P:fatty acid elongation"/>
    <property type="evidence" value="ECO:0007669"/>
    <property type="project" value="TreeGrafter"/>
</dbReference>
<dbReference type="AlphaFoldDB" id="A0A7W9EEC4"/>
<comment type="catalytic activity">
    <reaction evidence="2">
        <text>2,5-dichlorocyclohexa-2,5-dien-1,4-diol + NAD(+) = 2,5-dichlorohydroquinone + NADH + H(+)</text>
        <dbReference type="Rhea" id="RHEA:15741"/>
        <dbReference type="ChEBI" id="CHEBI:15378"/>
        <dbReference type="ChEBI" id="CHEBI:27545"/>
        <dbReference type="ChEBI" id="CHEBI:28975"/>
        <dbReference type="ChEBI" id="CHEBI:57540"/>
        <dbReference type="ChEBI" id="CHEBI:57945"/>
    </reaction>
</comment>
<dbReference type="PRINTS" id="PR00080">
    <property type="entry name" value="SDRFAMILY"/>
</dbReference>
<comment type="caution">
    <text evidence="3">The sequence shown here is derived from an EMBL/GenBank/DDBJ whole genome shotgun (WGS) entry which is preliminary data.</text>
</comment>
<gene>
    <name evidence="3" type="ORF">FHS49_001895</name>
</gene>
<evidence type="ECO:0000256" key="2">
    <source>
        <dbReference type="ARBA" id="ARBA00051383"/>
    </source>
</evidence>
<dbReference type="PANTHER" id="PTHR42760:SF129">
    <property type="entry name" value="OXIDOREDUCTASE"/>
    <property type="match status" value="1"/>
</dbReference>
<sequence length="264" mass="27385">MDSLFTLNGKVAIVTGAASGIGQETARLFHSLGARLIVTDIDETGLKTAAAAWEGATPHRHDVASEADWTAVFAAVERDYGQLDILVNNAGIMMAKPFADAGIEILRRQMRINVESVYLGMQGALPPMRAALSKGAATTSIVNIASVYGKVAGAEYAAYSATKGAVRALSKAVASEMALTGVRVNTVMPGPVATNLGARWDPPRDADGHLIPPEEALAAWARMIPMGRLGGTADIAPLVAFLASDAASFITGSEFIADGGYTAV</sequence>
<name>A0A7W9EEC4_9SPHN</name>
<dbReference type="InterPro" id="IPR036291">
    <property type="entry name" value="NAD(P)-bd_dom_sf"/>
</dbReference>
<dbReference type="EMBL" id="JACIJC010000003">
    <property type="protein sequence ID" value="MBB5685879.1"/>
    <property type="molecule type" value="Genomic_DNA"/>
</dbReference>
<dbReference type="InterPro" id="IPR020904">
    <property type="entry name" value="Sc_DH/Rdtase_CS"/>
</dbReference>
<keyword evidence="4" id="KW-1185">Reference proteome</keyword>
<dbReference type="PRINTS" id="PR00081">
    <property type="entry name" value="GDHRDH"/>
</dbReference>
<accession>A0A7W9EEC4</accession>
<dbReference type="RefSeq" id="WP_184017745.1">
    <property type="nucleotide sequence ID" value="NZ_JACIJC010000003.1"/>
</dbReference>
<evidence type="ECO:0000256" key="1">
    <source>
        <dbReference type="ARBA" id="ARBA00006484"/>
    </source>
</evidence>
<dbReference type="FunFam" id="3.40.50.720:FF:000084">
    <property type="entry name" value="Short-chain dehydrogenase reductase"/>
    <property type="match status" value="1"/>
</dbReference>
<dbReference type="Gene3D" id="3.40.50.720">
    <property type="entry name" value="NAD(P)-binding Rossmann-like Domain"/>
    <property type="match status" value="1"/>
</dbReference>